<accession>A0A8H4RLJ1</accession>
<organism evidence="2 3">
    <name type="scientific">Cudoniella acicularis</name>
    <dbReference type="NCBI Taxonomy" id="354080"/>
    <lineage>
        <taxon>Eukaryota</taxon>
        <taxon>Fungi</taxon>
        <taxon>Dikarya</taxon>
        <taxon>Ascomycota</taxon>
        <taxon>Pezizomycotina</taxon>
        <taxon>Leotiomycetes</taxon>
        <taxon>Helotiales</taxon>
        <taxon>Tricladiaceae</taxon>
        <taxon>Cudoniella</taxon>
    </lineage>
</organism>
<proteinExistence type="predicted"/>
<dbReference type="EMBL" id="JAAMPI010000366">
    <property type="protein sequence ID" value="KAF4632224.1"/>
    <property type="molecule type" value="Genomic_DNA"/>
</dbReference>
<dbReference type="AlphaFoldDB" id="A0A8H4RLJ1"/>
<evidence type="ECO:0000256" key="1">
    <source>
        <dbReference type="SAM" id="MobiDB-lite"/>
    </source>
</evidence>
<feature type="compositionally biased region" description="Basic and acidic residues" evidence="1">
    <location>
        <begin position="25"/>
        <end position="39"/>
    </location>
</feature>
<evidence type="ECO:0000313" key="2">
    <source>
        <dbReference type="EMBL" id="KAF4632224.1"/>
    </source>
</evidence>
<dbReference type="OrthoDB" id="5959877at2759"/>
<reference evidence="2 3" key="1">
    <citation type="submission" date="2020-03" db="EMBL/GenBank/DDBJ databases">
        <title>Draft Genome Sequence of Cudoniella acicularis.</title>
        <authorList>
            <person name="Buettner E."/>
            <person name="Kellner H."/>
        </authorList>
    </citation>
    <scope>NUCLEOTIDE SEQUENCE [LARGE SCALE GENOMIC DNA]</scope>
    <source>
        <strain evidence="2 3">DSM 108380</strain>
    </source>
</reference>
<evidence type="ECO:0000313" key="3">
    <source>
        <dbReference type="Proteomes" id="UP000566819"/>
    </source>
</evidence>
<protein>
    <submittedName>
        <fullName evidence="2">Uncharacterized protein</fullName>
    </submittedName>
</protein>
<sequence>MRQRAEVTLNSSKETDLTPAAGQKSKYESHTCHDDDSEDIRQRIERVSADISDIDQFYNIASSPTRHSRFHSYYTSELSSLKNVPFNSLNQEGKIDYLLLQNHLKKDLHRLSLEDEKK</sequence>
<gene>
    <name evidence="2" type="ORF">G7Y89_g5902</name>
</gene>
<keyword evidence="3" id="KW-1185">Reference proteome</keyword>
<feature type="region of interest" description="Disordered" evidence="1">
    <location>
        <begin position="1"/>
        <end position="39"/>
    </location>
</feature>
<name>A0A8H4RLJ1_9HELO</name>
<dbReference type="Proteomes" id="UP000566819">
    <property type="component" value="Unassembled WGS sequence"/>
</dbReference>
<comment type="caution">
    <text evidence="2">The sequence shown here is derived from an EMBL/GenBank/DDBJ whole genome shotgun (WGS) entry which is preliminary data.</text>
</comment>